<sequence length="248" mass="27166">MTNSLTIFSAEVIDDLIHFRRNKAISFDVLVKQVLFTGVQALGLCTLLSLVLGAIIIAEGYPLLTSIGQTEWIYKILIFAMVRDLGPFIVCLIILARSGTAICTELGNMRVNREIDALICMGVAPISYLVTPRVIGMILSLVILMSYFLMTGIFGGFLISNLFQNIPLVEFVTRLMDQLEALDLFMMVLKVVMSGFFISVISSFQGLSVQRAITEVPQRNIKAVGGSVIAVVMVNAIGSGLYMILVNM</sequence>
<evidence type="ECO:0000313" key="3">
    <source>
        <dbReference type="Proteomes" id="UP001528411"/>
    </source>
</evidence>
<feature type="transmembrane region" description="Helical" evidence="1">
    <location>
        <begin position="29"/>
        <end position="57"/>
    </location>
</feature>
<reference evidence="2 3" key="1">
    <citation type="submission" date="2023-01" db="EMBL/GenBank/DDBJ databases">
        <title>Psychrosphaera sp. nov., isolated from marine algae.</title>
        <authorList>
            <person name="Bayburt H."/>
            <person name="Choi B.J."/>
            <person name="Kim J.M."/>
            <person name="Choi D.G."/>
            <person name="Jeon C.O."/>
        </authorList>
    </citation>
    <scope>NUCLEOTIDE SEQUENCE [LARGE SCALE GENOMIC DNA]</scope>
    <source>
        <strain evidence="2 3">G1-22</strain>
    </source>
</reference>
<dbReference type="PANTHER" id="PTHR30188">
    <property type="entry name" value="ABC TRANSPORTER PERMEASE PROTEIN-RELATED"/>
    <property type="match status" value="1"/>
</dbReference>
<dbReference type="InterPro" id="IPR030802">
    <property type="entry name" value="Permease_MalE"/>
</dbReference>
<keyword evidence="1" id="KW-1133">Transmembrane helix</keyword>
<evidence type="ECO:0000313" key="2">
    <source>
        <dbReference type="EMBL" id="MDC2889699.1"/>
    </source>
</evidence>
<feature type="transmembrane region" description="Helical" evidence="1">
    <location>
        <begin position="72"/>
        <end position="95"/>
    </location>
</feature>
<accession>A0ABT5FF71</accession>
<dbReference type="Proteomes" id="UP001528411">
    <property type="component" value="Unassembled WGS sequence"/>
</dbReference>
<protein>
    <submittedName>
        <fullName evidence="2">ABC transporter permease</fullName>
    </submittedName>
</protein>
<keyword evidence="1" id="KW-0472">Membrane</keyword>
<feature type="transmembrane region" description="Helical" evidence="1">
    <location>
        <begin position="184"/>
        <end position="204"/>
    </location>
</feature>
<feature type="transmembrane region" description="Helical" evidence="1">
    <location>
        <begin position="137"/>
        <end position="163"/>
    </location>
</feature>
<dbReference type="PANTHER" id="PTHR30188:SF4">
    <property type="entry name" value="PROTEIN TRIGALACTOSYLDIACYLGLYCEROL 1, CHLOROPLASTIC"/>
    <property type="match status" value="1"/>
</dbReference>
<organism evidence="2 3">
    <name type="scientific">Psychrosphaera algicola</name>
    <dbReference type="NCBI Taxonomy" id="3023714"/>
    <lineage>
        <taxon>Bacteria</taxon>
        <taxon>Pseudomonadati</taxon>
        <taxon>Pseudomonadota</taxon>
        <taxon>Gammaproteobacteria</taxon>
        <taxon>Alteromonadales</taxon>
        <taxon>Pseudoalteromonadaceae</taxon>
        <taxon>Psychrosphaera</taxon>
    </lineage>
</organism>
<evidence type="ECO:0000256" key="1">
    <source>
        <dbReference type="SAM" id="Phobius"/>
    </source>
</evidence>
<name>A0ABT5FF71_9GAMM</name>
<gene>
    <name evidence="2" type="ORF">PN838_14070</name>
</gene>
<dbReference type="RefSeq" id="WP_215964432.1">
    <property type="nucleotide sequence ID" value="NZ_JAQOMS010000002.1"/>
</dbReference>
<comment type="caution">
    <text evidence="2">The sequence shown here is derived from an EMBL/GenBank/DDBJ whole genome shotgun (WGS) entry which is preliminary data.</text>
</comment>
<dbReference type="Pfam" id="PF02405">
    <property type="entry name" value="MlaE"/>
    <property type="match status" value="1"/>
</dbReference>
<dbReference type="EMBL" id="JAQOMS010000002">
    <property type="protein sequence ID" value="MDC2889699.1"/>
    <property type="molecule type" value="Genomic_DNA"/>
</dbReference>
<proteinExistence type="predicted"/>
<keyword evidence="1" id="KW-0812">Transmembrane</keyword>
<keyword evidence="3" id="KW-1185">Reference proteome</keyword>
<feature type="transmembrane region" description="Helical" evidence="1">
    <location>
        <begin position="224"/>
        <end position="245"/>
    </location>
</feature>